<dbReference type="NCBIfam" id="TIGR01727">
    <property type="entry name" value="oligo_HPY"/>
    <property type="match status" value="1"/>
</dbReference>
<dbReference type="CDD" id="cd03257">
    <property type="entry name" value="ABC_NikE_OppD_transporters"/>
    <property type="match status" value="1"/>
</dbReference>
<keyword evidence="2" id="KW-0813">Transport</keyword>
<protein>
    <submittedName>
        <fullName evidence="6">Oligopeptide transport system ATP-binding protein</fullName>
    </submittedName>
</protein>
<evidence type="ECO:0000259" key="5">
    <source>
        <dbReference type="PROSITE" id="PS50893"/>
    </source>
</evidence>
<dbReference type="GO" id="GO:0005524">
    <property type="term" value="F:ATP binding"/>
    <property type="evidence" value="ECO:0007669"/>
    <property type="project" value="UniProtKB-KW"/>
</dbReference>
<dbReference type="PROSITE" id="PS00211">
    <property type="entry name" value="ABC_TRANSPORTER_1"/>
    <property type="match status" value="1"/>
</dbReference>
<dbReference type="GO" id="GO:0055085">
    <property type="term" value="P:transmembrane transport"/>
    <property type="evidence" value="ECO:0007669"/>
    <property type="project" value="UniProtKB-ARBA"/>
</dbReference>
<reference evidence="6 7" key="1">
    <citation type="submission" date="2018-05" db="EMBL/GenBank/DDBJ databases">
        <authorList>
            <person name="Goeker M."/>
            <person name="Huntemann M."/>
            <person name="Clum A."/>
            <person name="Pillay M."/>
            <person name="Palaniappan K."/>
            <person name="Varghese N."/>
            <person name="Mikhailova N."/>
            <person name="Stamatis D."/>
            <person name="Reddy T."/>
            <person name="Daum C."/>
            <person name="Shapiro N."/>
            <person name="Ivanova N."/>
            <person name="Kyrpides N."/>
            <person name="Woyke T."/>
        </authorList>
    </citation>
    <scope>NUCLEOTIDE SEQUENCE [LARGE SCALE GENOMIC DNA]</scope>
    <source>
        <strain evidence="6 7">DSM 26524</strain>
    </source>
</reference>
<dbReference type="EMBL" id="QGGY01000016">
    <property type="protein sequence ID" value="PWJ72768.1"/>
    <property type="molecule type" value="Genomic_DNA"/>
</dbReference>
<dbReference type="PROSITE" id="PS50893">
    <property type="entry name" value="ABC_TRANSPORTER_2"/>
    <property type="match status" value="1"/>
</dbReference>
<dbReference type="AlphaFoldDB" id="A0AB73SZ80"/>
<dbReference type="GO" id="GO:0015833">
    <property type="term" value="P:peptide transport"/>
    <property type="evidence" value="ECO:0007669"/>
    <property type="project" value="InterPro"/>
</dbReference>
<feature type="domain" description="ABC transporter" evidence="5">
    <location>
        <begin position="8"/>
        <end position="257"/>
    </location>
</feature>
<accession>A0AB73SZ80</accession>
<dbReference type="GO" id="GO:0016887">
    <property type="term" value="F:ATP hydrolysis activity"/>
    <property type="evidence" value="ECO:0007669"/>
    <property type="project" value="InterPro"/>
</dbReference>
<keyword evidence="4 6" id="KW-0067">ATP-binding</keyword>
<dbReference type="Gene3D" id="3.40.50.300">
    <property type="entry name" value="P-loop containing nucleotide triphosphate hydrolases"/>
    <property type="match status" value="1"/>
</dbReference>
<dbReference type="Pfam" id="PF08352">
    <property type="entry name" value="oligo_HPY"/>
    <property type="match status" value="1"/>
</dbReference>
<evidence type="ECO:0000256" key="4">
    <source>
        <dbReference type="ARBA" id="ARBA00022840"/>
    </source>
</evidence>
<evidence type="ECO:0000313" key="7">
    <source>
        <dbReference type="Proteomes" id="UP000245412"/>
    </source>
</evidence>
<dbReference type="FunFam" id="3.40.50.300:FF:000016">
    <property type="entry name" value="Oligopeptide ABC transporter ATP-binding component"/>
    <property type="match status" value="1"/>
</dbReference>
<comment type="similarity">
    <text evidence="1">Belongs to the ABC transporter superfamily.</text>
</comment>
<proteinExistence type="inferred from homology"/>
<dbReference type="PANTHER" id="PTHR43776">
    <property type="entry name" value="TRANSPORT ATP-BINDING PROTEIN"/>
    <property type="match status" value="1"/>
</dbReference>
<evidence type="ECO:0000256" key="3">
    <source>
        <dbReference type="ARBA" id="ARBA00022741"/>
    </source>
</evidence>
<dbReference type="InterPro" id="IPR003593">
    <property type="entry name" value="AAA+_ATPase"/>
</dbReference>
<keyword evidence="7" id="KW-1185">Reference proteome</keyword>
<dbReference type="Pfam" id="PF00005">
    <property type="entry name" value="ABC_tran"/>
    <property type="match status" value="1"/>
</dbReference>
<evidence type="ECO:0000313" key="6">
    <source>
        <dbReference type="EMBL" id="PWJ72768.1"/>
    </source>
</evidence>
<evidence type="ECO:0000256" key="2">
    <source>
        <dbReference type="ARBA" id="ARBA00022448"/>
    </source>
</evidence>
<sequence>MSGGTALLEVKNLKKYYPVKSKLSRKLLGQVKAVDGISFSIQPGEVLGLVGESGCGKSTAGCTVLRLENATSGEVWFEGQEILSMDKRMLKDIRKNMQMVFQDSYSCMNPKMTIQEIIREPLVIYKMPRREQNEKIGRLLELVGLTREQGGRYPHELSGGQRQRAGIARALALEPKLIIADEPVSALDVSIQAQIINLMADLKKELGLGYLFIAHDLSVVKHISDRIAVMYLGKIVEQCEKKELYASPLHPYTVSLLNAVPIPDPEIKKERILLEGDLPSPIDPPSGCRFHPRCSGAKECCRISEPQLREVTPGHFAACHFAGGNVSETVSEAVSEPGEV</sequence>
<dbReference type="PANTHER" id="PTHR43776:SF7">
    <property type="entry name" value="D,D-DIPEPTIDE TRANSPORT ATP-BINDING PROTEIN DDPF-RELATED"/>
    <property type="match status" value="1"/>
</dbReference>
<comment type="caution">
    <text evidence="6">The sequence shown here is derived from an EMBL/GenBank/DDBJ whole genome shotgun (WGS) entry which is preliminary data.</text>
</comment>
<dbReference type="InterPro" id="IPR050319">
    <property type="entry name" value="ABC_transp_ATP-bind"/>
</dbReference>
<dbReference type="InterPro" id="IPR003439">
    <property type="entry name" value="ABC_transporter-like_ATP-bd"/>
</dbReference>
<dbReference type="InterPro" id="IPR027417">
    <property type="entry name" value="P-loop_NTPase"/>
</dbReference>
<dbReference type="SUPFAM" id="SSF52540">
    <property type="entry name" value="P-loop containing nucleoside triphosphate hydrolases"/>
    <property type="match status" value="1"/>
</dbReference>
<dbReference type="SMART" id="SM00382">
    <property type="entry name" value="AAA"/>
    <property type="match status" value="1"/>
</dbReference>
<evidence type="ECO:0000256" key="1">
    <source>
        <dbReference type="ARBA" id="ARBA00005417"/>
    </source>
</evidence>
<dbReference type="RefSeq" id="WP_109748236.1">
    <property type="nucleotide sequence ID" value="NZ_JANKBI010000016.1"/>
</dbReference>
<keyword evidence="3" id="KW-0547">Nucleotide-binding</keyword>
<dbReference type="InterPro" id="IPR013563">
    <property type="entry name" value="Oligopep_ABC_C"/>
</dbReference>
<dbReference type="InterPro" id="IPR017871">
    <property type="entry name" value="ABC_transporter-like_CS"/>
</dbReference>
<gene>
    <name evidence="6" type="ORF">C7383_11682</name>
</gene>
<organism evidence="6 7">
    <name type="scientific">Murimonas intestini</name>
    <dbReference type="NCBI Taxonomy" id="1337051"/>
    <lineage>
        <taxon>Bacteria</taxon>
        <taxon>Bacillati</taxon>
        <taxon>Bacillota</taxon>
        <taxon>Clostridia</taxon>
        <taxon>Lachnospirales</taxon>
        <taxon>Lachnospiraceae</taxon>
        <taxon>Murimonas</taxon>
    </lineage>
</organism>
<dbReference type="Proteomes" id="UP000245412">
    <property type="component" value="Unassembled WGS sequence"/>
</dbReference>
<name>A0AB73SZ80_9FIRM</name>